<dbReference type="AlphaFoldDB" id="A0AAD6QGU4"/>
<organism evidence="1 2">
    <name type="scientific">Populus alba x Populus x berolinensis</name>
    <dbReference type="NCBI Taxonomy" id="444605"/>
    <lineage>
        <taxon>Eukaryota</taxon>
        <taxon>Viridiplantae</taxon>
        <taxon>Streptophyta</taxon>
        <taxon>Embryophyta</taxon>
        <taxon>Tracheophyta</taxon>
        <taxon>Spermatophyta</taxon>
        <taxon>Magnoliopsida</taxon>
        <taxon>eudicotyledons</taxon>
        <taxon>Gunneridae</taxon>
        <taxon>Pentapetalae</taxon>
        <taxon>rosids</taxon>
        <taxon>fabids</taxon>
        <taxon>Malpighiales</taxon>
        <taxon>Salicaceae</taxon>
        <taxon>Saliceae</taxon>
        <taxon>Populus</taxon>
    </lineage>
</organism>
<dbReference type="EMBL" id="JAQIZT010000007">
    <property type="protein sequence ID" value="KAJ6990145.1"/>
    <property type="molecule type" value="Genomic_DNA"/>
</dbReference>
<evidence type="ECO:0000313" key="2">
    <source>
        <dbReference type="Proteomes" id="UP001164929"/>
    </source>
</evidence>
<comment type="caution">
    <text evidence="1">The sequence shown here is derived from an EMBL/GenBank/DDBJ whole genome shotgun (WGS) entry which is preliminary data.</text>
</comment>
<accession>A0AAD6QGU4</accession>
<protein>
    <submittedName>
        <fullName evidence="1">Uncharacterized protein</fullName>
    </submittedName>
</protein>
<dbReference type="Proteomes" id="UP001164929">
    <property type="component" value="Chromosome 7"/>
</dbReference>
<sequence length="96" mass="9738">MEIPAEHMTVLLRLKNSAIYTGVGSGGGGANSTFSAIALKLKSGPGITAAAKTAAEIFSGNLSIATEMHIPLMLCPTRTTLSSGGKDSMNSIKGSK</sequence>
<gene>
    <name evidence="1" type="ORF">NC653_018625</name>
</gene>
<evidence type="ECO:0000313" key="1">
    <source>
        <dbReference type="EMBL" id="KAJ6990145.1"/>
    </source>
</evidence>
<keyword evidence="2" id="KW-1185">Reference proteome</keyword>
<reference evidence="1" key="1">
    <citation type="journal article" date="2023" name="Mol. Ecol. Resour.">
        <title>Chromosome-level genome assembly of a triploid poplar Populus alba 'Berolinensis'.</title>
        <authorList>
            <person name="Chen S."/>
            <person name="Yu Y."/>
            <person name="Wang X."/>
            <person name="Wang S."/>
            <person name="Zhang T."/>
            <person name="Zhou Y."/>
            <person name="He R."/>
            <person name="Meng N."/>
            <person name="Wang Y."/>
            <person name="Liu W."/>
            <person name="Liu Z."/>
            <person name="Liu J."/>
            <person name="Guo Q."/>
            <person name="Huang H."/>
            <person name="Sederoff R.R."/>
            <person name="Wang G."/>
            <person name="Qu G."/>
            <person name="Chen S."/>
        </authorList>
    </citation>
    <scope>NUCLEOTIDE SEQUENCE</scope>
    <source>
        <strain evidence="1">SC-2020</strain>
    </source>
</reference>
<name>A0AAD6QGU4_9ROSI</name>
<proteinExistence type="predicted"/>